<evidence type="ECO:0000313" key="2">
    <source>
        <dbReference type="Proteomes" id="UP001054945"/>
    </source>
</evidence>
<comment type="caution">
    <text evidence="1">The sequence shown here is derived from an EMBL/GenBank/DDBJ whole genome shotgun (WGS) entry which is preliminary data.</text>
</comment>
<proteinExistence type="predicted"/>
<gene>
    <name evidence="1" type="ORF">CEXT_718471</name>
</gene>
<sequence length="74" mass="8634">MTIHITPTSLLLFVLQQDHRIGPMRLISVIVQCKNIAQAREERIGIWHHLQSPMRRRQEAKINLPSPEGQPYLK</sequence>
<protein>
    <submittedName>
        <fullName evidence="1">Uncharacterized protein</fullName>
    </submittedName>
</protein>
<keyword evidence="2" id="KW-1185">Reference proteome</keyword>
<evidence type="ECO:0000313" key="1">
    <source>
        <dbReference type="EMBL" id="GIX73970.1"/>
    </source>
</evidence>
<dbReference type="Proteomes" id="UP001054945">
    <property type="component" value="Unassembled WGS sequence"/>
</dbReference>
<name>A0AAV4MQ57_CAEEX</name>
<dbReference type="AlphaFoldDB" id="A0AAV4MQ57"/>
<reference evidence="1 2" key="1">
    <citation type="submission" date="2021-06" db="EMBL/GenBank/DDBJ databases">
        <title>Caerostris extrusa draft genome.</title>
        <authorList>
            <person name="Kono N."/>
            <person name="Arakawa K."/>
        </authorList>
    </citation>
    <scope>NUCLEOTIDE SEQUENCE [LARGE SCALE GENOMIC DNA]</scope>
</reference>
<accession>A0AAV4MQ57</accession>
<organism evidence="1 2">
    <name type="scientific">Caerostris extrusa</name>
    <name type="common">Bark spider</name>
    <name type="synonym">Caerostris bankana</name>
    <dbReference type="NCBI Taxonomy" id="172846"/>
    <lineage>
        <taxon>Eukaryota</taxon>
        <taxon>Metazoa</taxon>
        <taxon>Ecdysozoa</taxon>
        <taxon>Arthropoda</taxon>
        <taxon>Chelicerata</taxon>
        <taxon>Arachnida</taxon>
        <taxon>Araneae</taxon>
        <taxon>Araneomorphae</taxon>
        <taxon>Entelegynae</taxon>
        <taxon>Araneoidea</taxon>
        <taxon>Araneidae</taxon>
        <taxon>Caerostris</taxon>
    </lineage>
</organism>
<dbReference type="EMBL" id="BPLR01002460">
    <property type="protein sequence ID" value="GIX73970.1"/>
    <property type="molecule type" value="Genomic_DNA"/>
</dbReference>